<organism evidence="2 3">
    <name type="scientific">Ascobolus immersus RN42</name>
    <dbReference type="NCBI Taxonomy" id="1160509"/>
    <lineage>
        <taxon>Eukaryota</taxon>
        <taxon>Fungi</taxon>
        <taxon>Dikarya</taxon>
        <taxon>Ascomycota</taxon>
        <taxon>Pezizomycotina</taxon>
        <taxon>Pezizomycetes</taxon>
        <taxon>Pezizales</taxon>
        <taxon>Ascobolaceae</taxon>
        <taxon>Ascobolus</taxon>
    </lineage>
</organism>
<evidence type="ECO:0000256" key="1">
    <source>
        <dbReference type="SAM" id="MobiDB-lite"/>
    </source>
</evidence>
<gene>
    <name evidence="2" type="ORF">BJ508DRAFT_414095</name>
</gene>
<evidence type="ECO:0000313" key="2">
    <source>
        <dbReference type="EMBL" id="RPA82445.1"/>
    </source>
</evidence>
<dbReference type="STRING" id="1160509.A0A3N4I8P6"/>
<dbReference type="AlphaFoldDB" id="A0A3N4I8P6"/>
<dbReference type="EMBL" id="ML119671">
    <property type="protein sequence ID" value="RPA82445.1"/>
    <property type="molecule type" value="Genomic_DNA"/>
</dbReference>
<keyword evidence="3" id="KW-1185">Reference proteome</keyword>
<reference evidence="2 3" key="1">
    <citation type="journal article" date="2018" name="Nat. Ecol. Evol.">
        <title>Pezizomycetes genomes reveal the molecular basis of ectomycorrhizal truffle lifestyle.</title>
        <authorList>
            <person name="Murat C."/>
            <person name="Payen T."/>
            <person name="Noel B."/>
            <person name="Kuo A."/>
            <person name="Morin E."/>
            <person name="Chen J."/>
            <person name="Kohler A."/>
            <person name="Krizsan K."/>
            <person name="Balestrini R."/>
            <person name="Da Silva C."/>
            <person name="Montanini B."/>
            <person name="Hainaut M."/>
            <person name="Levati E."/>
            <person name="Barry K.W."/>
            <person name="Belfiori B."/>
            <person name="Cichocki N."/>
            <person name="Clum A."/>
            <person name="Dockter R.B."/>
            <person name="Fauchery L."/>
            <person name="Guy J."/>
            <person name="Iotti M."/>
            <person name="Le Tacon F."/>
            <person name="Lindquist E.A."/>
            <person name="Lipzen A."/>
            <person name="Malagnac F."/>
            <person name="Mello A."/>
            <person name="Molinier V."/>
            <person name="Miyauchi S."/>
            <person name="Poulain J."/>
            <person name="Riccioni C."/>
            <person name="Rubini A."/>
            <person name="Sitrit Y."/>
            <person name="Splivallo R."/>
            <person name="Traeger S."/>
            <person name="Wang M."/>
            <person name="Zifcakova L."/>
            <person name="Wipf D."/>
            <person name="Zambonelli A."/>
            <person name="Paolocci F."/>
            <person name="Nowrousian M."/>
            <person name="Ottonello S."/>
            <person name="Baldrian P."/>
            <person name="Spatafora J.W."/>
            <person name="Henrissat B."/>
            <person name="Nagy L.G."/>
            <person name="Aury J.M."/>
            <person name="Wincker P."/>
            <person name="Grigoriev I.V."/>
            <person name="Bonfante P."/>
            <person name="Martin F.M."/>
        </authorList>
    </citation>
    <scope>NUCLEOTIDE SEQUENCE [LARGE SCALE GENOMIC DNA]</scope>
    <source>
        <strain evidence="2 3">RN42</strain>
    </source>
</reference>
<dbReference type="Proteomes" id="UP000275078">
    <property type="component" value="Unassembled WGS sequence"/>
</dbReference>
<feature type="compositionally biased region" description="Low complexity" evidence="1">
    <location>
        <begin position="377"/>
        <end position="390"/>
    </location>
</feature>
<sequence length="959" mass="106007">MPEEVPTSPIEAETSFTSEADAAVERSDSGYATSDIDTSDTDSLASNTLDDRYTTVRTLLKSDAGEKQVLQSITVETILSDKCGWGSLISGGQRAVDSLGQCLLVAASDHAENTRLSKSKAEYTLRSGSLKKNLEHCSTLGRSALRDVEKRMGDIKRTIRSANEENIRINNVIDQVENGEIDEGHLPSQLTGLLQISADTVEHADKMKEKVSTWAQYVADVRTACEQKLRRLNRIQKGKMAVVEEPENVVGEQEKREEVEQLAATVAEEKEVEEVERTGEATGSAIAEEKQVEEVERSEEIADSTEETQVENKDIKEPVEATIENEKSEDVEKSQEAGTEEKIEEPLKSTTSEERVDNVEVPEKVDTPAESAEEETPSPTEETPAAAPTEGVSVEEDAGERVAGGTSDEIIQEEATAVVTHTSAAIEEVKSHNSHVRTKFDSVLLLGTSSEEVLSSARDALAPATNFFSGNLGLSLHTTVHPLPPTEKKRQLRQSFSIHTLQNPSVTVYEFMKDVEIGIHDIKKTLEEANADPASGANKTEKIAVLSKQLRVVRDACGAAPRYMRSEMVEAVESIKETITLLVSTGKEIQAIHPINNENYERFDKLRSAFCSHVESIGKSVSTFKAARKGKARVEPEITTRPRSKSEVRNEKVQLYLSILEARKAELAGEEESGERYAEELKALEQELLSLGPDGIALEQTITVLSHFSSNLEDFQKQIGDLGLVFRSLQSAVDTLICEAEINAANSSSEDSELPPRHKRIEDIRIAILKIIAYYRVIDEAIAAYTSLSTRYIMPGVITIGGYKSSMSKDKPDLNFSSVASNLETHHYPLTISKARRILDAFHKLRFDRLDQEIADLSTILNTKRFVSSLQLRRAPSHASLDNFDDDDQDLQGDDLLVDEHDVEEFWVPGEVLSKPRTRFGDGRRIEKAAMRGPEKLARAKIEGYRHRHSSKGKDVVVG</sequence>
<name>A0A3N4I8P6_ASCIM</name>
<evidence type="ECO:0000313" key="3">
    <source>
        <dbReference type="Proteomes" id="UP000275078"/>
    </source>
</evidence>
<feature type="region of interest" description="Disordered" evidence="1">
    <location>
        <begin position="268"/>
        <end position="409"/>
    </location>
</feature>
<protein>
    <submittedName>
        <fullName evidence="2">Uncharacterized protein</fullName>
    </submittedName>
</protein>
<feature type="region of interest" description="Disordered" evidence="1">
    <location>
        <begin position="1"/>
        <end position="46"/>
    </location>
</feature>
<proteinExistence type="predicted"/>
<accession>A0A3N4I8P6</accession>
<feature type="compositionally biased region" description="Basic and acidic residues" evidence="1">
    <location>
        <begin position="310"/>
        <end position="367"/>
    </location>
</feature>
<feature type="compositionally biased region" description="Basic and acidic residues" evidence="1">
    <location>
        <begin position="287"/>
        <end position="300"/>
    </location>
</feature>